<dbReference type="Proteomes" id="UP000051326">
    <property type="component" value="Unassembled WGS sequence"/>
</dbReference>
<proteinExistence type="predicted"/>
<evidence type="ECO:0000256" key="1">
    <source>
        <dbReference type="SAM" id="SignalP"/>
    </source>
</evidence>
<dbReference type="RefSeq" id="WP_058286225.1">
    <property type="nucleotide sequence ID" value="NZ_CYSR01000022.1"/>
</dbReference>
<keyword evidence="1" id="KW-0732">Signal</keyword>
<reference evidence="2 3" key="1">
    <citation type="submission" date="2015-09" db="EMBL/GenBank/DDBJ databases">
        <authorList>
            <consortium name="Swine Surveillance"/>
        </authorList>
    </citation>
    <scope>NUCLEOTIDE SEQUENCE [LARGE SCALE GENOMIC DNA]</scope>
    <source>
        <strain evidence="2 3">CECT 8399</strain>
    </source>
</reference>
<organism evidence="2 3">
    <name type="scientific">Leisingera aquaemixtae</name>
    <dbReference type="NCBI Taxonomy" id="1396826"/>
    <lineage>
        <taxon>Bacteria</taxon>
        <taxon>Pseudomonadati</taxon>
        <taxon>Pseudomonadota</taxon>
        <taxon>Alphaproteobacteria</taxon>
        <taxon>Rhodobacterales</taxon>
        <taxon>Roseobacteraceae</taxon>
        <taxon>Leisingera</taxon>
    </lineage>
</organism>
<accession>A0A0P1HQF5</accession>
<feature type="signal peptide" evidence="1">
    <location>
        <begin position="1"/>
        <end position="19"/>
    </location>
</feature>
<dbReference type="AlphaFoldDB" id="A0A0P1HQF5"/>
<sequence length="162" mass="17134">MTHLIRTTALVAAMATAAAAGSQVSEIDVTADLSAVENYEAAKVWTSLETDLETALAENLVGQIAGEGAEEAAEIHIEIDSVSLASNFENALGVGEWMLKGDVDIDMPDASKDMRYDLTVSADQVNAYYPEGTDPAVVTVDSEIFYNAIIDAFASNVASKLK</sequence>
<evidence type="ECO:0000313" key="3">
    <source>
        <dbReference type="Proteomes" id="UP000051326"/>
    </source>
</evidence>
<dbReference type="STRING" id="1396826.PHA8399_02242"/>
<protein>
    <submittedName>
        <fullName evidence="2">Uncharacterized protein</fullName>
    </submittedName>
</protein>
<evidence type="ECO:0000313" key="2">
    <source>
        <dbReference type="EMBL" id="CUI00116.1"/>
    </source>
</evidence>
<feature type="chain" id="PRO_5006064522" evidence="1">
    <location>
        <begin position="20"/>
        <end position="162"/>
    </location>
</feature>
<dbReference type="EMBL" id="CYSR01000022">
    <property type="protein sequence ID" value="CUI00116.1"/>
    <property type="molecule type" value="Genomic_DNA"/>
</dbReference>
<gene>
    <name evidence="2" type="ORF">PHA8399_02242</name>
</gene>
<name>A0A0P1HQF5_9RHOB</name>